<dbReference type="GO" id="GO:0046872">
    <property type="term" value="F:metal ion binding"/>
    <property type="evidence" value="ECO:0007669"/>
    <property type="project" value="UniProtKB-KW"/>
</dbReference>
<name>A0A2S5IZ98_9MICC</name>
<evidence type="ECO:0000313" key="7">
    <source>
        <dbReference type="Proteomes" id="UP000239297"/>
    </source>
</evidence>
<feature type="domain" description="Radical SAM core" evidence="5">
    <location>
        <begin position="41"/>
        <end position="242"/>
    </location>
</feature>
<dbReference type="SFLD" id="SFLDS00029">
    <property type="entry name" value="Radical_SAM"/>
    <property type="match status" value="1"/>
</dbReference>
<dbReference type="SFLD" id="SFLDG01067">
    <property type="entry name" value="SPASM/twitch_domain_containing"/>
    <property type="match status" value="1"/>
</dbReference>
<dbReference type="InterPro" id="IPR058240">
    <property type="entry name" value="rSAM_sf"/>
</dbReference>
<evidence type="ECO:0000256" key="4">
    <source>
        <dbReference type="ARBA" id="ARBA00023014"/>
    </source>
</evidence>
<dbReference type="SUPFAM" id="SSF102114">
    <property type="entry name" value="Radical SAM enzymes"/>
    <property type="match status" value="1"/>
</dbReference>
<dbReference type="Proteomes" id="UP000239297">
    <property type="component" value="Unassembled WGS sequence"/>
</dbReference>
<dbReference type="PROSITE" id="PS51918">
    <property type="entry name" value="RADICAL_SAM"/>
    <property type="match status" value="1"/>
</dbReference>
<keyword evidence="3" id="KW-0408">Iron</keyword>
<dbReference type="InterPro" id="IPR013785">
    <property type="entry name" value="Aldolase_TIM"/>
</dbReference>
<dbReference type="InterPro" id="IPR007197">
    <property type="entry name" value="rSAM"/>
</dbReference>
<evidence type="ECO:0000313" key="6">
    <source>
        <dbReference type="EMBL" id="PPB49863.1"/>
    </source>
</evidence>
<dbReference type="OrthoDB" id="9782387at2"/>
<comment type="caution">
    <text evidence="6">The sequence shown here is derived from an EMBL/GenBank/DDBJ whole genome shotgun (WGS) entry which is preliminary data.</text>
</comment>
<evidence type="ECO:0000256" key="3">
    <source>
        <dbReference type="ARBA" id="ARBA00023004"/>
    </source>
</evidence>
<gene>
    <name evidence="6" type="ORF">C4K88_04005</name>
</gene>
<dbReference type="Gene3D" id="3.20.20.70">
    <property type="entry name" value="Aldolase class I"/>
    <property type="match status" value="1"/>
</dbReference>
<evidence type="ECO:0000256" key="1">
    <source>
        <dbReference type="ARBA" id="ARBA00022691"/>
    </source>
</evidence>
<proteinExistence type="predicted"/>
<sequence length="305" mass="34136">MPEQRRHWKSRSTEHGVHFFQRQTGINLLLEELKLPEQTWAVAPRYVSVALTNACELKCPYCYAAKRPARLGARETSAWLKELDRGGCLGVGFGGGEPTLHSEFSTICQTTAIETDMAVSFTTHGHRITEELATQLRGYVHFIRVSVDGIGATYEKNRGRTFDDLQRRIDLIAGICRFGINVVVTDQTAWELNSLLDYAERWGAEELLLLPEQGTAGRSGIGELAYAEMIRWLASHRRSNIRVGISRMADLSGVSIADAFPMEDRLSAHAHIDANGGLRTDAFTQKRIPIRESVIEALRELREAV</sequence>
<protein>
    <submittedName>
        <fullName evidence="6">Radical SAM protein</fullName>
    </submittedName>
</protein>
<dbReference type="CDD" id="cd01335">
    <property type="entry name" value="Radical_SAM"/>
    <property type="match status" value="1"/>
</dbReference>
<accession>A0A2S5IZ98</accession>
<dbReference type="EMBL" id="PRKW01000002">
    <property type="protein sequence ID" value="PPB49863.1"/>
    <property type="molecule type" value="Genomic_DNA"/>
</dbReference>
<keyword evidence="7" id="KW-1185">Reference proteome</keyword>
<dbReference type="GO" id="GO:0003824">
    <property type="term" value="F:catalytic activity"/>
    <property type="evidence" value="ECO:0007669"/>
    <property type="project" value="InterPro"/>
</dbReference>
<dbReference type="AlphaFoldDB" id="A0A2S5IZ98"/>
<dbReference type="Pfam" id="PF04055">
    <property type="entry name" value="Radical_SAM"/>
    <property type="match status" value="1"/>
</dbReference>
<dbReference type="InterPro" id="IPR050377">
    <property type="entry name" value="Radical_SAM_PqqE_MftC-like"/>
</dbReference>
<organism evidence="6 7">
    <name type="scientific">Arthrobacter pityocampae</name>
    <dbReference type="NCBI Taxonomy" id="547334"/>
    <lineage>
        <taxon>Bacteria</taxon>
        <taxon>Bacillati</taxon>
        <taxon>Actinomycetota</taxon>
        <taxon>Actinomycetes</taxon>
        <taxon>Micrococcales</taxon>
        <taxon>Micrococcaceae</taxon>
        <taxon>Arthrobacter</taxon>
    </lineage>
</organism>
<evidence type="ECO:0000259" key="5">
    <source>
        <dbReference type="PROSITE" id="PS51918"/>
    </source>
</evidence>
<evidence type="ECO:0000256" key="2">
    <source>
        <dbReference type="ARBA" id="ARBA00022723"/>
    </source>
</evidence>
<dbReference type="GO" id="GO:0051536">
    <property type="term" value="F:iron-sulfur cluster binding"/>
    <property type="evidence" value="ECO:0007669"/>
    <property type="project" value="UniProtKB-KW"/>
</dbReference>
<keyword evidence="4" id="KW-0411">Iron-sulfur</keyword>
<keyword evidence="1" id="KW-0949">S-adenosyl-L-methionine</keyword>
<dbReference type="RefSeq" id="WP_104120358.1">
    <property type="nucleotide sequence ID" value="NZ_PRKW01000002.1"/>
</dbReference>
<keyword evidence="2" id="KW-0479">Metal-binding</keyword>
<reference evidence="6 7" key="1">
    <citation type="journal article" date="2014" name="Int. J. Syst. Evol. Microbiol.">
        <title>Arthrobacter pityocampae sp. nov., isolated from Thaumetopoea pityocampa (Lep., Thaumetopoeidae).</title>
        <authorList>
            <person name="Ince I.A."/>
            <person name="Demirbag Z."/>
            <person name="Kati H."/>
        </authorList>
    </citation>
    <scope>NUCLEOTIDE SEQUENCE [LARGE SCALE GENOMIC DNA]</scope>
    <source>
        <strain evidence="6 7">Tp2</strain>
    </source>
</reference>
<dbReference type="PANTHER" id="PTHR11228">
    <property type="entry name" value="RADICAL SAM DOMAIN PROTEIN"/>
    <property type="match status" value="1"/>
</dbReference>
<dbReference type="PANTHER" id="PTHR11228:SF7">
    <property type="entry name" value="PQQA PEPTIDE CYCLASE"/>
    <property type="match status" value="1"/>
</dbReference>